<dbReference type="RefSeq" id="WP_016139661.1">
    <property type="nucleotide sequence ID" value="NZ_KB976986.1"/>
</dbReference>
<evidence type="ECO:0000313" key="4">
    <source>
        <dbReference type="Proteomes" id="UP000014041"/>
    </source>
</evidence>
<evidence type="ECO:0000259" key="1">
    <source>
        <dbReference type="Pfam" id="PF00534"/>
    </source>
</evidence>
<dbReference type="EMBL" id="APQJ01000012">
    <property type="protein sequence ID" value="EOQ61354.1"/>
    <property type="molecule type" value="Genomic_DNA"/>
</dbReference>
<dbReference type="Proteomes" id="UP000014041">
    <property type="component" value="Unassembled WGS sequence"/>
</dbReference>
<feature type="domain" description="Glycosyltransferase subfamily 4-like N-terminal" evidence="2">
    <location>
        <begin position="27"/>
        <end position="210"/>
    </location>
</feature>
<proteinExistence type="predicted"/>
<name>R8XWS1_ACICA</name>
<dbReference type="Pfam" id="PF13439">
    <property type="entry name" value="Glyco_transf_4"/>
    <property type="match status" value="1"/>
</dbReference>
<dbReference type="Pfam" id="PF00534">
    <property type="entry name" value="Glycos_transf_1"/>
    <property type="match status" value="1"/>
</dbReference>
<accession>R8XWS1</accession>
<comment type="caution">
    <text evidence="3">The sequence shown here is derived from an EMBL/GenBank/DDBJ whole genome shotgun (WGS) entry which is preliminary data.</text>
</comment>
<feature type="domain" description="Glycosyl transferase family 1" evidence="1">
    <location>
        <begin position="225"/>
        <end position="389"/>
    </location>
</feature>
<dbReference type="GO" id="GO:1901135">
    <property type="term" value="P:carbohydrate derivative metabolic process"/>
    <property type="evidence" value="ECO:0007669"/>
    <property type="project" value="UniProtKB-ARBA"/>
</dbReference>
<dbReference type="PANTHER" id="PTHR12526:SF622">
    <property type="entry name" value="GLYCOSYLTRANSFERASE (GROUP I)"/>
    <property type="match status" value="1"/>
</dbReference>
<organism evidence="3 4">
    <name type="scientific">Acinetobacter calcoaceticus ANC 3811</name>
    <dbReference type="NCBI Taxonomy" id="1217690"/>
    <lineage>
        <taxon>Bacteria</taxon>
        <taxon>Pseudomonadati</taxon>
        <taxon>Pseudomonadota</taxon>
        <taxon>Gammaproteobacteria</taxon>
        <taxon>Moraxellales</taxon>
        <taxon>Moraxellaceae</taxon>
        <taxon>Acinetobacter</taxon>
        <taxon>Acinetobacter calcoaceticus/baumannii complex</taxon>
    </lineage>
</organism>
<dbReference type="Gene3D" id="3.40.50.2000">
    <property type="entry name" value="Glycogen Phosphorylase B"/>
    <property type="match status" value="2"/>
</dbReference>
<dbReference type="SUPFAM" id="SSF53756">
    <property type="entry name" value="UDP-Glycosyltransferase/glycogen phosphorylase"/>
    <property type="match status" value="1"/>
</dbReference>
<protein>
    <recommendedName>
        <fullName evidence="5">Glycosyltransferase subfamily 4-like N-terminal domain-containing protein</fullName>
    </recommendedName>
</protein>
<dbReference type="PANTHER" id="PTHR12526">
    <property type="entry name" value="GLYCOSYLTRANSFERASE"/>
    <property type="match status" value="1"/>
</dbReference>
<dbReference type="HOGENOM" id="CLU_009583_11_2_6"/>
<dbReference type="AlphaFoldDB" id="R8XWS1"/>
<dbReference type="PATRIC" id="fig|1217690.3.peg.2984"/>
<dbReference type="InterPro" id="IPR028098">
    <property type="entry name" value="Glyco_trans_4-like_N"/>
</dbReference>
<dbReference type="InterPro" id="IPR001296">
    <property type="entry name" value="Glyco_trans_1"/>
</dbReference>
<gene>
    <name evidence="3" type="ORF">F935_03017</name>
</gene>
<reference evidence="3 4" key="1">
    <citation type="submission" date="2013-02" db="EMBL/GenBank/DDBJ databases">
        <title>The Genome Sequence of Acinetobacter sp. ANC 3811.</title>
        <authorList>
            <consortium name="The Broad Institute Genome Sequencing Platform"/>
            <consortium name="The Broad Institute Genome Sequencing Center for Infectious Disease"/>
            <person name="Cerqueira G."/>
            <person name="Feldgarden M."/>
            <person name="Courvalin P."/>
            <person name="Perichon B."/>
            <person name="Grillot-Courvalin C."/>
            <person name="Clermont D."/>
            <person name="Rocha E."/>
            <person name="Yoon E.-J."/>
            <person name="Nemec A."/>
            <person name="Walker B."/>
            <person name="Young S.K."/>
            <person name="Zeng Q."/>
            <person name="Gargeya S."/>
            <person name="Fitzgerald M."/>
            <person name="Haas B."/>
            <person name="Abouelleil A."/>
            <person name="Alvarado L."/>
            <person name="Arachchi H.M."/>
            <person name="Berlin A.M."/>
            <person name="Chapman S.B."/>
            <person name="Dewar J."/>
            <person name="Goldberg J."/>
            <person name="Griggs A."/>
            <person name="Gujja S."/>
            <person name="Hansen M."/>
            <person name="Howarth C."/>
            <person name="Imamovic A."/>
            <person name="Larimer J."/>
            <person name="McCowan C."/>
            <person name="Murphy C."/>
            <person name="Neiman D."/>
            <person name="Pearson M."/>
            <person name="Priest M."/>
            <person name="Roberts A."/>
            <person name="Saif S."/>
            <person name="Shea T."/>
            <person name="Sisk P."/>
            <person name="Sykes S."/>
            <person name="Wortman J."/>
            <person name="Nusbaum C."/>
            <person name="Birren B."/>
        </authorList>
    </citation>
    <scope>NUCLEOTIDE SEQUENCE [LARGE SCALE GENOMIC DNA]</scope>
    <source>
        <strain evidence="3 4">ANC 3811</strain>
    </source>
</reference>
<sequence>MMENKKTFWFINQYSSTPETAMGGRHYYLAQELAKKGHQVYVIAGRYSHLLRNPKKFEERYLIEEIIPNFSFVWVNLPEYEEAHSKQRVLNWFKFSWLLRTLANVIPVKPDVILYSSPSLIGYLGAKYLANKFNTPFIFEVRDIWPLTLMELGGHSPSHPFIKFMQWIEDRAYRKADYVFSNLYNAIEHMQSRGLDSSKFHWIPNGVPLDEVSQKQTLSTETVAQLPQNKFIIGYTGTIGVANAIDDLIEAAQMLSTNPHLHFVLVGSGKEKDNLIQKVNSLGLQNITFIDAIPKKQIQSMLEQFDVCYIGWQKNPLYRFGIAPNKLPEYLYAGKPIIHAFSGKGDIVQQAQAGITIEAEDPQAIVGAVEQLYALTAEQRQQLGANGKQFVLQNLEYAMIAEKLENIVFKDNL</sequence>
<evidence type="ECO:0000313" key="3">
    <source>
        <dbReference type="EMBL" id="EOQ61354.1"/>
    </source>
</evidence>
<evidence type="ECO:0008006" key="5">
    <source>
        <dbReference type="Google" id="ProtNLM"/>
    </source>
</evidence>
<dbReference type="CDD" id="cd03794">
    <property type="entry name" value="GT4_WbuB-like"/>
    <property type="match status" value="1"/>
</dbReference>
<evidence type="ECO:0000259" key="2">
    <source>
        <dbReference type="Pfam" id="PF13439"/>
    </source>
</evidence>
<dbReference type="GO" id="GO:0016757">
    <property type="term" value="F:glycosyltransferase activity"/>
    <property type="evidence" value="ECO:0007669"/>
    <property type="project" value="InterPro"/>
</dbReference>